<dbReference type="eggNOG" id="COG0675">
    <property type="taxonomic scope" value="Bacteria"/>
</dbReference>
<evidence type="ECO:0000256" key="1">
    <source>
        <dbReference type="ARBA" id="ARBA00008761"/>
    </source>
</evidence>
<dbReference type="Pfam" id="PF07282">
    <property type="entry name" value="Cas12f1-like_TNB"/>
    <property type="match status" value="1"/>
</dbReference>
<evidence type="ECO:0000259" key="9">
    <source>
        <dbReference type="Pfam" id="PF07282"/>
    </source>
</evidence>
<evidence type="ECO:0000256" key="5">
    <source>
        <dbReference type="ARBA" id="ARBA00023125"/>
    </source>
</evidence>
<dbReference type="GO" id="GO:0032196">
    <property type="term" value="P:transposition"/>
    <property type="evidence" value="ECO:0007669"/>
    <property type="project" value="UniProtKB-KW"/>
</dbReference>
<evidence type="ECO:0000256" key="4">
    <source>
        <dbReference type="ARBA" id="ARBA00022833"/>
    </source>
</evidence>
<organism evidence="11 12">
    <name type="scientific">Polaromonas naphthalenivorans (strain CJ2)</name>
    <dbReference type="NCBI Taxonomy" id="365044"/>
    <lineage>
        <taxon>Bacteria</taxon>
        <taxon>Pseudomonadati</taxon>
        <taxon>Pseudomonadota</taxon>
        <taxon>Betaproteobacteria</taxon>
        <taxon>Burkholderiales</taxon>
        <taxon>Comamonadaceae</taxon>
        <taxon>Polaromonas</taxon>
    </lineage>
</organism>
<dbReference type="KEGG" id="pna:Pnap_3173"/>
<dbReference type="InterPro" id="IPR001959">
    <property type="entry name" value="Transposase"/>
</dbReference>
<evidence type="ECO:0000259" key="8">
    <source>
        <dbReference type="Pfam" id="PF01385"/>
    </source>
</evidence>
<dbReference type="GO" id="GO:0003677">
    <property type="term" value="F:DNA binding"/>
    <property type="evidence" value="ECO:0007669"/>
    <property type="project" value="UniProtKB-KW"/>
</dbReference>
<dbReference type="AlphaFoldDB" id="A1VS43"/>
<keyword evidence="5" id="KW-0238">DNA-binding</keyword>
<keyword evidence="4" id="KW-0862">Zinc</keyword>
<keyword evidence="6" id="KW-0233">DNA recombination</keyword>
<dbReference type="OrthoDB" id="5560528at2"/>
<sequence length="474" mass="53372">MSSFQSGVRFLALPNPQQAATLRRWIGCQRHIFNAKVEEDRLFVAQRRMMLREDADAVIRTPLDRLYAQFKDDHLTPWLSDVPSQVLREGTYRWFNTKQRQLKGLAKAPRKRSQRDFNSVMLCSDLFEFTEDGRLILGTAKFPVGRLHFNAHRPFGHPKMITLRESAGRWFVSFSYEQSVDTVENAGKDSQLLREPHELAYELGLLGEKEVAALTLGIDRNVADNCVATSRGDFFLPEAVMLERIARKARGAKRQQKRLARTKKGSANRRKAAARVARKYGYKAEVLRDFAHKTSLALSDSGAKLIVFEDLKIQNMTRRPKAKQDNSGRWLRNGRAAKAGLNRSILSSAWGRIRVMTQYKAARRNVLVGFVRPHHSSQECSLCGHTHPENRHGAAFLCQRCGYAQHADLNAATNIAARGVTLLRSGELETPPKAKKRVAVKRRTNSGSVRPGVSVEHLQDAASGLAPGTPRTML</sequence>
<gene>
    <name evidence="11" type="ordered locus">Pnap_3173</name>
</gene>
<dbReference type="STRING" id="365044.Pnap_3173"/>
<evidence type="ECO:0000256" key="3">
    <source>
        <dbReference type="ARBA" id="ARBA00022723"/>
    </source>
</evidence>
<reference evidence="12" key="1">
    <citation type="journal article" date="2009" name="Environ. Microbiol.">
        <title>The genome of Polaromonas naphthalenivorans strain CJ2, isolated from coal tar-contaminated sediment, reveals physiological and metabolic versatility and evolution through extensive horizontal gene transfer.</title>
        <authorList>
            <person name="Yagi J.M."/>
            <person name="Sims D."/>
            <person name="Brettin T."/>
            <person name="Bruce D."/>
            <person name="Madsen E.L."/>
        </authorList>
    </citation>
    <scope>NUCLEOTIDE SEQUENCE [LARGE SCALE GENOMIC DNA]</scope>
    <source>
        <strain evidence="12">CJ2</strain>
    </source>
</reference>
<evidence type="ECO:0000256" key="2">
    <source>
        <dbReference type="ARBA" id="ARBA00022578"/>
    </source>
</evidence>
<proteinExistence type="inferred from homology"/>
<evidence type="ECO:0000259" key="10">
    <source>
        <dbReference type="Pfam" id="PF12323"/>
    </source>
</evidence>
<accession>A1VS43</accession>
<dbReference type="Pfam" id="PF01385">
    <property type="entry name" value="OrfB_IS605"/>
    <property type="match status" value="1"/>
</dbReference>
<keyword evidence="2" id="KW-0815">Transposition</keyword>
<dbReference type="NCBIfam" id="NF040570">
    <property type="entry name" value="guided_TnpB"/>
    <property type="match status" value="1"/>
</dbReference>
<keyword evidence="12" id="KW-1185">Reference proteome</keyword>
<evidence type="ECO:0000256" key="7">
    <source>
        <dbReference type="SAM" id="MobiDB-lite"/>
    </source>
</evidence>
<feature type="region of interest" description="Disordered" evidence="7">
    <location>
        <begin position="441"/>
        <end position="474"/>
    </location>
</feature>
<dbReference type="InterPro" id="IPR021027">
    <property type="entry name" value="Transposase_put_HTH"/>
</dbReference>
<dbReference type="EMBL" id="CP000529">
    <property type="protein sequence ID" value="ABM38471.1"/>
    <property type="molecule type" value="Genomic_DNA"/>
</dbReference>
<feature type="domain" description="Probable transposase IS891/IS1136/IS1341" evidence="8">
    <location>
        <begin position="212"/>
        <end position="318"/>
    </location>
</feature>
<comment type="similarity">
    <text evidence="1">In the C-terminal section; belongs to the transposase 35 family.</text>
</comment>
<dbReference type="GO" id="GO:0046872">
    <property type="term" value="F:metal ion binding"/>
    <property type="evidence" value="ECO:0007669"/>
    <property type="project" value="UniProtKB-KW"/>
</dbReference>
<dbReference type="RefSeq" id="WP_011802542.1">
    <property type="nucleotide sequence ID" value="NC_008781.1"/>
</dbReference>
<dbReference type="Pfam" id="PF12323">
    <property type="entry name" value="HTH_OrfB_IS605"/>
    <property type="match status" value="1"/>
</dbReference>
<feature type="domain" description="Transposase putative helix-turn-helix" evidence="10">
    <location>
        <begin position="6"/>
        <end position="35"/>
    </location>
</feature>
<dbReference type="HOGENOM" id="CLU_032903_0_4_4"/>
<keyword evidence="3" id="KW-0479">Metal-binding</keyword>
<evidence type="ECO:0000313" key="11">
    <source>
        <dbReference type="EMBL" id="ABM38471.1"/>
    </source>
</evidence>
<dbReference type="InterPro" id="IPR010095">
    <property type="entry name" value="Cas12f1-like_TNB"/>
</dbReference>
<dbReference type="Proteomes" id="UP000000644">
    <property type="component" value="Chromosome"/>
</dbReference>
<evidence type="ECO:0000313" key="12">
    <source>
        <dbReference type="Proteomes" id="UP000000644"/>
    </source>
</evidence>
<name>A1VS43_POLNA</name>
<dbReference type="GO" id="GO:0006310">
    <property type="term" value="P:DNA recombination"/>
    <property type="evidence" value="ECO:0007669"/>
    <property type="project" value="UniProtKB-KW"/>
</dbReference>
<evidence type="ECO:0000256" key="6">
    <source>
        <dbReference type="ARBA" id="ARBA00023172"/>
    </source>
</evidence>
<feature type="domain" description="Cas12f1-like TNB" evidence="9">
    <location>
        <begin position="350"/>
        <end position="415"/>
    </location>
</feature>
<protein>
    <submittedName>
        <fullName evidence="11">Transposase</fullName>
    </submittedName>
</protein>